<reference evidence="1 2" key="1">
    <citation type="submission" date="2007-03" db="EMBL/GenBank/DDBJ databases">
        <authorList>
            <person name="Stal L."/>
            <person name="Ferriera S."/>
            <person name="Johnson J."/>
            <person name="Kravitz S."/>
            <person name="Beeson K."/>
            <person name="Sutton G."/>
            <person name="Rogers Y.-H."/>
            <person name="Friedman R."/>
            <person name="Frazier M."/>
            <person name="Venter J.C."/>
        </authorList>
    </citation>
    <scope>NUCLEOTIDE SEQUENCE [LARGE SCALE GENOMIC DNA]</scope>
    <source>
        <strain evidence="1 2">CCY0110</strain>
    </source>
</reference>
<proteinExistence type="predicted"/>
<dbReference type="EMBL" id="AAXW01000002">
    <property type="protein sequence ID" value="EAZ93888.1"/>
    <property type="molecule type" value="Genomic_DNA"/>
</dbReference>
<comment type="caution">
    <text evidence="1">The sequence shown here is derived from an EMBL/GenBank/DDBJ whole genome shotgun (WGS) entry which is preliminary data.</text>
</comment>
<evidence type="ECO:0000313" key="1">
    <source>
        <dbReference type="EMBL" id="EAZ93888.1"/>
    </source>
</evidence>
<accession>A3IJA6</accession>
<evidence type="ECO:0000313" key="2">
    <source>
        <dbReference type="Proteomes" id="UP000003781"/>
    </source>
</evidence>
<dbReference type="AlphaFoldDB" id="A3IJA6"/>
<protein>
    <submittedName>
        <fullName evidence="1">Uncharacterized protein</fullName>
    </submittedName>
</protein>
<dbReference type="Proteomes" id="UP000003781">
    <property type="component" value="Unassembled WGS sequence"/>
</dbReference>
<gene>
    <name evidence="1" type="ORF">CY0110_18872</name>
</gene>
<sequence>MVLATMVKDSPGSKVWLKVAAL</sequence>
<keyword evidence="2" id="KW-1185">Reference proteome</keyword>
<organism evidence="1 2">
    <name type="scientific">Crocosphaera chwakensis CCY0110</name>
    <dbReference type="NCBI Taxonomy" id="391612"/>
    <lineage>
        <taxon>Bacteria</taxon>
        <taxon>Bacillati</taxon>
        <taxon>Cyanobacteriota</taxon>
        <taxon>Cyanophyceae</taxon>
        <taxon>Oscillatoriophycideae</taxon>
        <taxon>Chroococcales</taxon>
        <taxon>Aphanothecaceae</taxon>
        <taxon>Crocosphaera</taxon>
        <taxon>Crocosphaera chwakensis</taxon>
    </lineage>
</organism>
<name>A3IJA6_9CHRO</name>